<keyword evidence="4 10" id="KW-1134">Transmembrane beta strand</keyword>
<dbReference type="PANTHER" id="PTHR32552">
    <property type="entry name" value="FERRICHROME IRON RECEPTOR-RELATED"/>
    <property type="match status" value="1"/>
</dbReference>
<dbReference type="Gene3D" id="2.40.170.20">
    <property type="entry name" value="TonB-dependent receptor, beta-barrel domain"/>
    <property type="match status" value="1"/>
</dbReference>
<keyword evidence="5 10" id="KW-0812">Transmembrane</keyword>
<dbReference type="RefSeq" id="WP_340366694.1">
    <property type="nucleotide sequence ID" value="NZ_JBBKZV010000024.1"/>
</dbReference>
<feature type="compositionally biased region" description="Basic and acidic residues" evidence="12">
    <location>
        <begin position="61"/>
        <end position="72"/>
    </location>
</feature>
<reference evidence="16 17" key="1">
    <citation type="submission" date="2024-03" db="EMBL/GenBank/DDBJ databases">
        <title>Novel species of the genus Variovorax.</title>
        <authorList>
            <person name="Liu Q."/>
            <person name="Xin Y.-H."/>
        </authorList>
    </citation>
    <scope>NUCLEOTIDE SEQUENCE [LARGE SCALE GENOMIC DNA]</scope>
    <source>
        <strain evidence="16 17">KACC 18501</strain>
    </source>
</reference>
<evidence type="ECO:0000256" key="9">
    <source>
        <dbReference type="ARBA" id="ARBA00023237"/>
    </source>
</evidence>
<accession>A0ABU8W8G6</accession>
<name>A0ABU8W8G6_9BURK</name>
<dbReference type="EMBL" id="JBBKZV010000024">
    <property type="protein sequence ID" value="MEJ8825667.1"/>
    <property type="molecule type" value="Genomic_DNA"/>
</dbReference>
<feature type="domain" description="TonB-dependent receptor-like beta-barrel" evidence="14">
    <location>
        <begin position="276"/>
        <end position="734"/>
    </location>
</feature>
<evidence type="ECO:0000256" key="7">
    <source>
        <dbReference type="ARBA" id="ARBA00023136"/>
    </source>
</evidence>
<dbReference type="Pfam" id="PF07715">
    <property type="entry name" value="Plug"/>
    <property type="match status" value="1"/>
</dbReference>
<evidence type="ECO:0000256" key="6">
    <source>
        <dbReference type="ARBA" id="ARBA00023077"/>
    </source>
</evidence>
<keyword evidence="8 16" id="KW-0675">Receptor</keyword>
<feature type="signal peptide" evidence="13">
    <location>
        <begin position="1"/>
        <end position="29"/>
    </location>
</feature>
<comment type="caution">
    <text evidence="16">The sequence shown here is derived from an EMBL/GenBank/DDBJ whole genome shotgun (WGS) entry which is preliminary data.</text>
</comment>
<keyword evidence="17" id="KW-1185">Reference proteome</keyword>
<dbReference type="InterPro" id="IPR012910">
    <property type="entry name" value="Plug_dom"/>
</dbReference>
<organism evidence="16 17">
    <name type="scientific">Variovorax humicola</name>
    <dbReference type="NCBI Taxonomy" id="1769758"/>
    <lineage>
        <taxon>Bacteria</taxon>
        <taxon>Pseudomonadati</taxon>
        <taxon>Pseudomonadota</taxon>
        <taxon>Betaproteobacteria</taxon>
        <taxon>Burkholderiales</taxon>
        <taxon>Comamonadaceae</taxon>
        <taxon>Variovorax</taxon>
    </lineage>
</organism>
<keyword evidence="13" id="KW-0732">Signal</keyword>
<dbReference type="CDD" id="cd01347">
    <property type="entry name" value="ligand_gated_channel"/>
    <property type="match status" value="1"/>
</dbReference>
<evidence type="ECO:0000256" key="2">
    <source>
        <dbReference type="ARBA" id="ARBA00009810"/>
    </source>
</evidence>
<gene>
    <name evidence="16" type="ORF">WKW80_27175</name>
</gene>
<dbReference type="PROSITE" id="PS51257">
    <property type="entry name" value="PROKAR_LIPOPROTEIN"/>
    <property type="match status" value="1"/>
</dbReference>
<comment type="similarity">
    <text evidence="2 10 11">Belongs to the TonB-dependent receptor family.</text>
</comment>
<evidence type="ECO:0000256" key="1">
    <source>
        <dbReference type="ARBA" id="ARBA00004571"/>
    </source>
</evidence>
<evidence type="ECO:0000256" key="8">
    <source>
        <dbReference type="ARBA" id="ARBA00023170"/>
    </source>
</evidence>
<evidence type="ECO:0000256" key="11">
    <source>
        <dbReference type="RuleBase" id="RU003357"/>
    </source>
</evidence>
<protein>
    <submittedName>
        <fullName evidence="16">TonB-dependent siderophore receptor</fullName>
    </submittedName>
</protein>
<keyword evidence="9 10" id="KW-0998">Cell outer membrane</keyword>
<evidence type="ECO:0000259" key="14">
    <source>
        <dbReference type="Pfam" id="PF00593"/>
    </source>
</evidence>
<dbReference type="NCBIfam" id="TIGR01783">
    <property type="entry name" value="TonB-siderophor"/>
    <property type="match status" value="1"/>
</dbReference>
<dbReference type="Pfam" id="PF00593">
    <property type="entry name" value="TonB_dep_Rec_b-barrel"/>
    <property type="match status" value="1"/>
</dbReference>
<dbReference type="InterPro" id="IPR000531">
    <property type="entry name" value="Beta-barrel_TonB"/>
</dbReference>
<dbReference type="InterPro" id="IPR036942">
    <property type="entry name" value="Beta-barrel_TonB_sf"/>
</dbReference>
<dbReference type="PROSITE" id="PS52016">
    <property type="entry name" value="TONB_DEPENDENT_REC_3"/>
    <property type="match status" value="1"/>
</dbReference>
<feature type="domain" description="TonB-dependent receptor plug" evidence="15">
    <location>
        <begin position="89"/>
        <end position="186"/>
    </location>
</feature>
<feature type="region of interest" description="Disordered" evidence="12">
    <location>
        <begin position="35"/>
        <end position="92"/>
    </location>
</feature>
<evidence type="ECO:0000256" key="10">
    <source>
        <dbReference type="PROSITE-ProRule" id="PRU01360"/>
    </source>
</evidence>
<evidence type="ECO:0000256" key="3">
    <source>
        <dbReference type="ARBA" id="ARBA00022448"/>
    </source>
</evidence>
<keyword evidence="7 10" id="KW-0472">Membrane</keyword>
<feature type="chain" id="PRO_5045215819" evidence="13">
    <location>
        <begin position="30"/>
        <end position="768"/>
    </location>
</feature>
<evidence type="ECO:0000256" key="4">
    <source>
        <dbReference type="ARBA" id="ARBA00022452"/>
    </source>
</evidence>
<evidence type="ECO:0000259" key="15">
    <source>
        <dbReference type="Pfam" id="PF07715"/>
    </source>
</evidence>
<comment type="subcellular location">
    <subcellularLocation>
        <location evidence="1 10">Cell outer membrane</location>
        <topology evidence="1 10">Multi-pass membrane protein</topology>
    </subcellularLocation>
</comment>
<keyword evidence="3 10" id="KW-0813">Transport</keyword>
<dbReference type="InterPro" id="IPR039426">
    <property type="entry name" value="TonB-dep_rcpt-like"/>
</dbReference>
<dbReference type="SUPFAM" id="SSF56935">
    <property type="entry name" value="Porins"/>
    <property type="match status" value="1"/>
</dbReference>
<dbReference type="InterPro" id="IPR037066">
    <property type="entry name" value="Plug_dom_sf"/>
</dbReference>
<dbReference type="Proteomes" id="UP001363010">
    <property type="component" value="Unassembled WGS sequence"/>
</dbReference>
<dbReference type="InterPro" id="IPR010105">
    <property type="entry name" value="TonB_sidphr_rcpt"/>
</dbReference>
<dbReference type="PANTHER" id="PTHR32552:SF83">
    <property type="entry name" value="BLR3904 PROTEIN"/>
    <property type="match status" value="1"/>
</dbReference>
<proteinExistence type="inferred from homology"/>
<keyword evidence="6 11" id="KW-0798">TonB box</keyword>
<evidence type="ECO:0000256" key="12">
    <source>
        <dbReference type="SAM" id="MobiDB-lite"/>
    </source>
</evidence>
<dbReference type="Gene3D" id="2.170.130.10">
    <property type="entry name" value="TonB-dependent receptor, plug domain"/>
    <property type="match status" value="1"/>
</dbReference>
<sequence length="768" mass="81264">MNPTHRPTGGMTPVAVALAALFACSGAVAQQAAQPGQAAQPSGPATPAAAAPGTTQPQTLREIEVRTSEDKTSFSPGTLSVGRAGGDPHDIPQSITVINQALMQSQGSTSLASALRNVPGLTIGGAEGGQIGTNINLNGFSARTDIYLDGARDRAQYYRDVFALDAVEVLMGPSSMLFGRGSTGGVINQVSKRPSLTAAAEASVSASTTGLVRSTVDVNQPLSDTSAFRISAMAQEGDATTRDQTKLKDAGMAPVIKFGINTPTQVTLSALLQHNHDMADYGVPPLNGRPAKVDRNNAYGFGDDRTVSDITALGATIDHKFTADTHLRNQTQYNDVTTDARETAPQNIGRIVNGAYVAGTTGTTAVPLPLISTLPIEQLWVRQQSHDRIINDRSLFNLTELSTKFDTGSIKHTLLIGLELGHDTYRNQAYYRNGTCGRFALNPVGGTSGYASCTPLAEPIEINNPPNALSLPGNLATATGDTVAAYINDTIELTPQWKLVAGVRQDHFKAEVANTVTSATTLGYEKQTVDFTSVRAGALWQPTPAQSYYVSYSTSFNPSLEQLVATTGGTQPLPPQENKSYELGGKWDLNNGNVSLSAAAFQITQTNARSQNNDGTYTATGTVRVNGARAGVVGRVTDQLQVFGAYTYLDGTIVDGIAPGTQGKTPANTPKNAASLWATYAITPQWEVGAGATASAKRYANNTDLVQVPGYTRFDAMVAYHQPKYDVRLNVFNLTNKYYYDALIPSDGGRAVPGSGVSATLSLNYRFY</sequence>
<feature type="compositionally biased region" description="Low complexity" evidence="12">
    <location>
        <begin position="35"/>
        <end position="59"/>
    </location>
</feature>
<evidence type="ECO:0000256" key="13">
    <source>
        <dbReference type="SAM" id="SignalP"/>
    </source>
</evidence>
<evidence type="ECO:0000313" key="16">
    <source>
        <dbReference type="EMBL" id="MEJ8825667.1"/>
    </source>
</evidence>
<evidence type="ECO:0000313" key="17">
    <source>
        <dbReference type="Proteomes" id="UP001363010"/>
    </source>
</evidence>
<evidence type="ECO:0000256" key="5">
    <source>
        <dbReference type="ARBA" id="ARBA00022692"/>
    </source>
</evidence>